<dbReference type="Proteomes" id="UP000313645">
    <property type="component" value="Unassembled WGS sequence"/>
</dbReference>
<dbReference type="Pfam" id="PF00072">
    <property type="entry name" value="Response_reg"/>
    <property type="match status" value="1"/>
</dbReference>
<keyword evidence="4" id="KW-1185">Reference proteome</keyword>
<dbReference type="Gene3D" id="3.40.50.2300">
    <property type="match status" value="1"/>
</dbReference>
<reference evidence="3 4" key="1">
    <citation type="submission" date="2019-02" db="EMBL/GenBank/DDBJ databases">
        <title>Marinobacter halodurans sp. nov., a marine bacterium isolated from sea tidal flat.</title>
        <authorList>
            <person name="Yoo Y."/>
            <person name="Lee D.W."/>
            <person name="Kim B.S."/>
            <person name="Kim J.-J."/>
        </authorList>
    </citation>
    <scope>NUCLEOTIDE SEQUENCE [LARGE SCALE GENOMIC DNA]</scope>
    <source>
        <strain evidence="3 4">YJ-S3-2</strain>
    </source>
</reference>
<dbReference type="InterPro" id="IPR011006">
    <property type="entry name" value="CheY-like_superfamily"/>
</dbReference>
<feature type="domain" description="Response regulatory" evidence="2">
    <location>
        <begin position="9"/>
        <end position="134"/>
    </location>
</feature>
<evidence type="ECO:0000256" key="1">
    <source>
        <dbReference type="PROSITE-ProRule" id="PRU00169"/>
    </source>
</evidence>
<name>A0ABY1ZF32_9GAMM</name>
<dbReference type="RefSeq" id="WP_131483658.1">
    <property type="nucleotide sequence ID" value="NZ_SJDL01000042.1"/>
</dbReference>
<dbReference type="InterPro" id="IPR001789">
    <property type="entry name" value="Sig_transdc_resp-reg_receiver"/>
</dbReference>
<dbReference type="PANTHER" id="PTHR44520">
    <property type="entry name" value="RESPONSE REGULATOR RCP1-RELATED"/>
    <property type="match status" value="1"/>
</dbReference>
<sequence>MITATRAATILIAEDDPDDRLLLSEAISDSQMTYETVFATDGEEVMSFLRGNPASVKRGALPDLILLDINMPRKNGEEVIRELAGHPFLGKIPIIVLSTASNLASRLGHFPNVHQCFSKPANYSDLVCLVSKLPTYIQNDRGRP</sequence>
<dbReference type="SMART" id="SM00448">
    <property type="entry name" value="REC"/>
    <property type="match status" value="1"/>
</dbReference>
<dbReference type="EMBL" id="SJDL01000042">
    <property type="protein sequence ID" value="TBW49236.1"/>
    <property type="molecule type" value="Genomic_DNA"/>
</dbReference>
<dbReference type="InterPro" id="IPR052893">
    <property type="entry name" value="TCS_response_regulator"/>
</dbReference>
<keyword evidence="1" id="KW-0597">Phosphoprotein</keyword>
<dbReference type="PROSITE" id="PS50110">
    <property type="entry name" value="RESPONSE_REGULATORY"/>
    <property type="match status" value="1"/>
</dbReference>
<comment type="caution">
    <text evidence="3">The sequence shown here is derived from an EMBL/GenBank/DDBJ whole genome shotgun (WGS) entry which is preliminary data.</text>
</comment>
<dbReference type="SUPFAM" id="SSF52172">
    <property type="entry name" value="CheY-like"/>
    <property type="match status" value="1"/>
</dbReference>
<gene>
    <name evidence="3" type="ORF">EZI54_20025</name>
</gene>
<evidence type="ECO:0000313" key="3">
    <source>
        <dbReference type="EMBL" id="TBW49236.1"/>
    </source>
</evidence>
<protein>
    <submittedName>
        <fullName evidence="3">Response regulator</fullName>
    </submittedName>
</protein>
<proteinExistence type="predicted"/>
<evidence type="ECO:0000259" key="2">
    <source>
        <dbReference type="PROSITE" id="PS50110"/>
    </source>
</evidence>
<accession>A0ABY1ZF32</accession>
<evidence type="ECO:0000313" key="4">
    <source>
        <dbReference type="Proteomes" id="UP000313645"/>
    </source>
</evidence>
<feature type="modified residue" description="4-aspartylphosphate" evidence="1">
    <location>
        <position position="68"/>
    </location>
</feature>
<organism evidence="3 4">
    <name type="scientific">Marinobacter halodurans</name>
    <dbReference type="NCBI Taxonomy" id="2528979"/>
    <lineage>
        <taxon>Bacteria</taxon>
        <taxon>Pseudomonadati</taxon>
        <taxon>Pseudomonadota</taxon>
        <taxon>Gammaproteobacteria</taxon>
        <taxon>Pseudomonadales</taxon>
        <taxon>Marinobacteraceae</taxon>
        <taxon>Marinobacter</taxon>
    </lineage>
</organism>